<dbReference type="HOGENOM" id="CLU_000604_1_23_0"/>
<name>S0ETQ4_CHTCT</name>
<dbReference type="InterPro" id="IPR003593">
    <property type="entry name" value="AAA+_ATPase"/>
</dbReference>
<accession>S0ETQ4</accession>
<dbReference type="EMBL" id="HF951689">
    <property type="protein sequence ID" value="CCW34863.1"/>
    <property type="molecule type" value="Genomic_DNA"/>
</dbReference>
<dbReference type="InterPro" id="IPR050319">
    <property type="entry name" value="ABC_transp_ATP-bind"/>
</dbReference>
<dbReference type="eggNOG" id="COG4608">
    <property type="taxonomic scope" value="Bacteria"/>
</dbReference>
<dbReference type="PROSITE" id="PS00211">
    <property type="entry name" value="ABC_TRANSPORTER_1"/>
    <property type="match status" value="1"/>
</dbReference>
<dbReference type="SUPFAM" id="SSF52540">
    <property type="entry name" value="P-loop containing nucleoside triphosphate hydrolases"/>
    <property type="match status" value="1"/>
</dbReference>
<dbReference type="FunFam" id="3.40.50.300:FF:000016">
    <property type="entry name" value="Oligopeptide ABC transporter ATP-binding component"/>
    <property type="match status" value="1"/>
</dbReference>
<dbReference type="Pfam" id="PF08352">
    <property type="entry name" value="oligo_HPY"/>
    <property type="match status" value="1"/>
</dbReference>
<dbReference type="GO" id="GO:0015833">
    <property type="term" value="P:peptide transport"/>
    <property type="evidence" value="ECO:0007669"/>
    <property type="project" value="InterPro"/>
</dbReference>
<dbReference type="PANTHER" id="PTHR43776:SF7">
    <property type="entry name" value="D,D-DIPEPTIDE TRANSPORT ATP-BINDING PROTEIN DDPF-RELATED"/>
    <property type="match status" value="1"/>
</dbReference>
<dbReference type="Proteomes" id="UP000014227">
    <property type="component" value="Chromosome I"/>
</dbReference>
<reference evidence="7" key="1">
    <citation type="submission" date="2013-03" db="EMBL/GenBank/DDBJ databases">
        <title>Genome sequence of Chthonomonas calidirosea, the first sequenced genome from the Armatimonadetes phylum (formally candidate division OP10).</title>
        <authorList>
            <person name="Lee K.C.Y."/>
            <person name="Morgan X.C."/>
            <person name="Dunfield P.F."/>
            <person name="Tamas I."/>
            <person name="Houghton K.M."/>
            <person name="Vyssotski M."/>
            <person name="Ryan J.L.J."/>
            <person name="Lagutin K."/>
            <person name="McDonald I.R."/>
            <person name="Stott M.B."/>
        </authorList>
    </citation>
    <scope>NUCLEOTIDE SEQUENCE [LARGE SCALE GENOMIC DNA]</scope>
    <source>
        <strain evidence="7">DSM 23976 / ICMP 18418 / T49</strain>
    </source>
</reference>
<sequence length="277" mass="31244">MTFRPAPSPSAGDYLVVAQELCKDYPVRGRFWSKQWRRVVDHVSFEIRRGSTLALVGESGSGKTTVGLMLLDLIKPTAGQILYNGLPYSARSANERRALRREIQVVFQDPYSSLNARMNIREILTEGMVIHGIGANAREREERAAELLKQVSMSPDALDRYPHEFSGGQRQRIAIARALSVEPQFLVLDEPTSALDVSVQSQVLNLLCRLQRERNLTYLFISHNLDVVGYIAEEVIVMERGRIVERGAVEQVFTDPQHPYTRNLLQAIPSLDKVLSK</sequence>
<dbReference type="PANTHER" id="PTHR43776">
    <property type="entry name" value="TRANSPORT ATP-BINDING PROTEIN"/>
    <property type="match status" value="1"/>
</dbReference>
<dbReference type="InParanoid" id="S0ETQ4"/>
<dbReference type="STRING" id="454171.CP488_00115"/>
<dbReference type="GO" id="GO:0016887">
    <property type="term" value="F:ATP hydrolysis activity"/>
    <property type="evidence" value="ECO:0007669"/>
    <property type="project" value="InterPro"/>
</dbReference>
<keyword evidence="2" id="KW-0813">Transport</keyword>
<evidence type="ECO:0000313" key="7">
    <source>
        <dbReference type="Proteomes" id="UP000014227"/>
    </source>
</evidence>
<proteinExistence type="inferred from homology"/>
<evidence type="ECO:0000256" key="1">
    <source>
        <dbReference type="ARBA" id="ARBA00005417"/>
    </source>
</evidence>
<feature type="domain" description="ABC transporter" evidence="5">
    <location>
        <begin position="16"/>
        <end position="265"/>
    </location>
</feature>
<keyword evidence="3" id="KW-0547">Nucleotide-binding</keyword>
<evidence type="ECO:0000256" key="2">
    <source>
        <dbReference type="ARBA" id="ARBA00022448"/>
    </source>
</evidence>
<dbReference type="KEGG" id="ccz:CCALI_01041"/>
<dbReference type="GO" id="GO:0055085">
    <property type="term" value="P:transmembrane transport"/>
    <property type="evidence" value="ECO:0007669"/>
    <property type="project" value="UniProtKB-ARBA"/>
</dbReference>
<dbReference type="CDD" id="cd03257">
    <property type="entry name" value="ABC_NikE_OppD_transporters"/>
    <property type="match status" value="1"/>
</dbReference>
<evidence type="ECO:0000313" key="6">
    <source>
        <dbReference type="EMBL" id="CCW34863.1"/>
    </source>
</evidence>
<evidence type="ECO:0000256" key="4">
    <source>
        <dbReference type="ARBA" id="ARBA00022840"/>
    </source>
</evidence>
<dbReference type="PROSITE" id="PS50893">
    <property type="entry name" value="ABC_TRANSPORTER_2"/>
    <property type="match status" value="1"/>
</dbReference>
<keyword evidence="4" id="KW-0067">ATP-binding</keyword>
<dbReference type="SMART" id="SM00382">
    <property type="entry name" value="AAA"/>
    <property type="match status" value="1"/>
</dbReference>
<dbReference type="InterPro" id="IPR027417">
    <property type="entry name" value="P-loop_NTPase"/>
</dbReference>
<dbReference type="Pfam" id="PF00005">
    <property type="entry name" value="ABC_tran"/>
    <property type="match status" value="1"/>
</dbReference>
<protein>
    <submittedName>
        <fullName evidence="6">ABC-type uncharacterized transport system,duplicated ATPase component</fullName>
    </submittedName>
</protein>
<dbReference type="Gene3D" id="3.40.50.300">
    <property type="entry name" value="P-loop containing nucleotide triphosphate hydrolases"/>
    <property type="match status" value="1"/>
</dbReference>
<comment type="similarity">
    <text evidence="1">Belongs to the ABC transporter superfamily.</text>
</comment>
<dbReference type="GO" id="GO:0005524">
    <property type="term" value="F:ATP binding"/>
    <property type="evidence" value="ECO:0007669"/>
    <property type="project" value="UniProtKB-KW"/>
</dbReference>
<dbReference type="InterPro" id="IPR017871">
    <property type="entry name" value="ABC_transporter-like_CS"/>
</dbReference>
<dbReference type="RefSeq" id="WP_016482412.1">
    <property type="nucleotide sequence ID" value="NC_021487.1"/>
</dbReference>
<dbReference type="InterPro" id="IPR013563">
    <property type="entry name" value="Oligopep_ABC_C"/>
</dbReference>
<dbReference type="AlphaFoldDB" id="S0ETQ4"/>
<keyword evidence="7" id="KW-1185">Reference proteome</keyword>
<gene>
    <name evidence="6" type="ORF">CCALI_01041</name>
</gene>
<evidence type="ECO:0000256" key="3">
    <source>
        <dbReference type="ARBA" id="ARBA00022741"/>
    </source>
</evidence>
<evidence type="ECO:0000259" key="5">
    <source>
        <dbReference type="PROSITE" id="PS50893"/>
    </source>
</evidence>
<dbReference type="InterPro" id="IPR003439">
    <property type="entry name" value="ABC_transporter-like_ATP-bd"/>
</dbReference>
<dbReference type="PATRIC" id="fig|1303518.3.peg.1057"/>
<organism evidence="6 7">
    <name type="scientific">Chthonomonas calidirosea (strain DSM 23976 / ICMP 18418 / T49)</name>
    <dbReference type="NCBI Taxonomy" id="1303518"/>
    <lineage>
        <taxon>Bacteria</taxon>
        <taxon>Bacillati</taxon>
        <taxon>Armatimonadota</taxon>
        <taxon>Chthonomonadia</taxon>
        <taxon>Chthonomonadales</taxon>
        <taxon>Chthonomonadaceae</taxon>
        <taxon>Chthonomonas</taxon>
    </lineage>
</organism>